<comment type="caution">
    <text evidence="4">The sequence shown here is derived from an EMBL/GenBank/DDBJ whole genome shotgun (WGS) entry which is preliminary data.</text>
</comment>
<sequence length="821" mass="89594">MNFYTVLSVLQLSAAVTLIHAHDGPVDFGRTLHVNNASIKRLRDTSSKASKVFFVAEEIKVATELAAEVTSDVAAKTGMKRGFNILTGKSYKSNLDASMPYLLEDIHVNTGAKAPKVFKPQVDYFSSDYVLQKSTDDVYFSYDYVLPKSDKVVENFSYDFLQSKSSKTYVSDILSYDFAGSSTDAASMSFDFTSGQPPLMFPTLLPTASWIDGQADDAVGDKPSGTNLDVSEDITNEGEEPALDSFGRLVFEYLSQCSGANLVTDSCLVSGTIYYLTSYEFANDGTGALNKTSGRFLQSMGENECIPPEVDVAFLEFIVNTSKKQCDVIQSTVSETEYEDTLKAFTTIFDSKSCWASLCDESSNPSDLFFKILFEEAAKCAGVIIDDVPQCVLNHIFDMIFMTDDVGVGRVRRALQESSSCEPPTTSEIGYFVTFLLTEAVATCGAAGVNIDATDLDNAFDSLIKIFGASKCWGVEECEENDDNHSSNADDFTDDDDEAILTIDGTRCYFEQVNATSLRAIDLTYFYILETASTKEEDALASLEAIERSFVLFVCGIDTRRSLEDTTVAEAQVYADISTDPKVVAVDSNPLDMISTDYGCKAKSSDALGCMVIEGTLSLLVPSWQDVNLDADIMSRAYNEELGNVFANLRVDDPNIIAVEYIGQDTTSLSSPENLNAATGSDESNTQSVSALFTSILIGLSGSLVAMAVLFVGLNRVKKTAEDPIHPDEKAVDDDSDAHQTSDITYSNSCDDRSELSSLSPTNRYSPEHVVVVNEPAKKHFILAENEEANWRRLGISGHVQATASLEEVYEEDSVVEEQSI</sequence>
<dbReference type="EMBL" id="JABMIG020000185">
    <property type="protein sequence ID" value="KAL3786924.1"/>
    <property type="molecule type" value="Genomic_DNA"/>
</dbReference>
<proteinExistence type="predicted"/>
<feature type="region of interest" description="Disordered" evidence="1">
    <location>
        <begin position="725"/>
        <end position="762"/>
    </location>
</feature>
<feature type="signal peptide" evidence="3">
    <location>
        <begin position="1"/>
        <end position="21"/>
    </location>
</feature>
<name>A0ABD3PG37_9STRA</name>
<keyword evidence="3" id="KW-0732">Signal</keyword>
<feature type="chain" id="PRO_5044762553" evidence="3">
    <location>
        <begin position="22"/>
        <end position="821"/>
    </location>
</feature>
<keyword evidence="2" id="KW-1133">Transmembrane helix</keyword>
<evidence type="ECO:0000256" key="2">
    <source>
        <dbReference type="SAM" id="Phobius"/>
    </source>
</evidence>
<protein>
    <submittedName>
        <fullName evidence="4">Uncharacterized protein</fullName>
    </submittedName>
</protein>
<evidence type="ECO:0000256" key="1">
    <source>
        <dbReference type="SAM" id="MobiDB-lite"/>
    </source>
</evidence>
<accession>A0ABD3PG37</accession>
<keyword evidence="2" id="KW-0472">Membrane</keyword>
<keyword evidence="2" id="KW-0812">Transmembrane</keyword>
<dbReference type="Proteomes" id="UP001516023">
    <property type="component" value="Unassembled WGS sequence"/>
</dbReference>
<dbReference type="AlphaFoldDB" id="A0ABD3PG37"/>
<feature type="transmembrane region" description="Helical" evidence="2">
    <location>
        <begin position="691"/>
        <end position="714"/>
    </location>
</feature>
<reference evidence="4 5" key="1">
    <citation type="journal article" date="2020" name="G3 (Bethesda)">
        <title>Improved Reference Genome for Cyclotella cryptica CCMP332, a Model for Cell Wall Morphogenesis, Salinity Adaptation, and Lipid Production in Diatoms (Bacillariophyta).</title>
        <authorList>
            <person name="Roberts W.R."/>
            <person name="Downey K.M."/>
            <person name="Ruck E.C."/>
            <person name="Traller J.C."/>
            <person name="Alverson A.J."/>
        </authorList>
    </citation>
    <scope>NUCLEOTIDE SEQUENCE [LARGE SCALE GENOMIC DNA]</scope>
    <source>
        <strain evidence="4 5">CCMP332</strain>
    </source>
</reference>
<evidence type="ECO:0000256" key="3">
    <source>
        <dbReference type="SAM" id="SignalP"/>
    </source>
</evidence>
<evidence type="ECO:0000313" key="4">
    <source>
        <dbReference type="EMBL" id="KAL3786924.1"/>
    </source>
</evidence>
<keyword evidence="5" id="KW-1185">Reference proteome</keyword>
<evidence type="ECO:0000313" key="5">
    <source>
        <dbReference type="Proteomes" id="UP001516023"/>
    </source>
</evidence>
<gene>
    <name evidence="4" type="ORF">HJC23_013259</name>
</gene>
<organism evidence="4 5">
    <name type="scientific">Cyclotella cryptica</name>
    <dbReference type="NCBI Taxonomy" id="29204"/>
    <lineage>
        <taxon>Eukaryota</taxon>
        <taxon>Sar</taxon>
        <taxon>Stramenopiles</taxon>
        <taxon>Ochrophyta</taxon>
        <taxon>Bacillariophyta</taxon>
        <taxon>Coscinodiscophyceae</taxon>
        <taxon>Thalassiosirophycidae</taxon>
        <taxon>Stephanodiscales</taxon>
        <taxon>Stephanodiscaceae</taxon>
        <taxon>Cyclotella</taxon>
    </lineage>
</organism>
<feature type="compositionally biased region" description="Polar residues" evidence="1">
    <location>
        <begin position="739"/>
        <end position="749"/>
    </location>
</feature>